<evidence type="ECO:0000256" key="1">
    <source>
        <dbReference type="ARBA" id="ARBA00001947"/>
    </source>
</evidence>
<sequence>MLLATSMDSRYLSNGYVVGDEPGGVCVFVDSGAPLEPLLAFIEEHRLTPTHVLRTHSHGDHVVHEAELGLPVVLGPLVTGGLTVEAIPTPGHSDDMVCFVINDQWVFSGDTLFKDAVGGGTFEAIRHAVMDVYMAMPHERRVLPGHTDETTIGREWEHNPFVRVWRGIEPEGTERVSVVGRDATLIGWSPDYDGKGKAWVRFDDGTDAIVGGSRVERG</sequence>
<dbReference type="EMBL" id="CAEZXP010000002">
    <property type="protein sequence ID" value="CAB4696624.1"/>
    <property type="molecule type" value="Genomic_DNA"/>
</dbReference>
<accession>A0A6J6PK41</accession>
<dbReference type="PANTHER" id="PTHR46233">
    <property type="entry name" value="HYDROXYACYLGLUTATHIONE HYDROLASE GLOC"/>
    <property type="match status" value="1"/>
</dbReference>
<evidence type="ECO:0000256" key="4">
    <source>
        <dbReference type="ARBA" id="ARBA00022833"/>
    </source>
</evidence>
<gene>
    <name evidence="6" type="ORF">UFOPK2399_01069</name>
</gene>
<name>A0A6J6PK41_9ZZZZ</name>
<dbReference type="InterPro" id="IPR001279">
    <property type="entry name" value="Metallo-B-lactamas"/>
</dbReference>
<evidence type="ECO:0000256" key="3">
    <source>
        <dbReference type="ARBA" id="ARBA00022801"/>
    </source>
</evidence>
<comment type="cofactor">
    <cofactor evidence="1">
        <name>Zn(2+)</name>
        <dbReference type="ChEBI" id="CHEBI:29105"/>
    </cofactor>
</comment>
<keyword evidence="4" id="KW-0862">Zinc</keyword>
<protein>
    <submittedName>
        <fullName evidence="6">Unannotated protein</fullName>
    </submittedName>
</protein>
<reference evidence="6" key="1">
    <citation type="submission" date="2020-05" db="EMBL/GenBank/DDBJ databases">
        <authorList>
            <person name="Chiriac C."/>
            <person name="Salcher M."/>
            <person name="Ghai R."/>
            <person name="Kavagutti S V."/>
        </authorList>
    </citation>
    <scope>NUCLEOTIDE SEQUENCE</scope>
</reference>
<dbReference type="SMART" id="SM00849">
    <property type="entry name" value="Lactamase_B"/>
    <property type="match status" value="1"/>
</dbReference>
<dbReference type="GO" id="GO:0046872">
    <property type="term" value="F:metal ion binding"/>
    <property type="evidence" value="ECO:0007669"/>
    <property type="project" value="UniProtKB-KW"/>
</dbReference>
<dbReference type="InterPro" id="IPR051453">
    <property type="entry name" value="MBL_Glyoxalase_II"/>
</dbReference>
<proteinExistence type="predicted"/>
<keyword evidence="2" id="KW-0479">Metal-binding</keyword>
<evidence type="ECO:0000256" key="2">
    <source>
        <dbReference type="ARBA" id="ARBA00022723"/>
    </source>
</evidence>
<organism evidence="6">
    <name type="scientific">freshwater metagenome</name>
    <dbReference type="NCBI Taxonomy" id="449393"/>
    <lineage>
        <taxon>unclassified sequences</taxon>
        <taxon>metagenomes</taxon>
        <taxon>ecological metagenomes</taxon>
    </lineage>
</organism>
<keyword evidence="3" id="KW-0378">Hydrolase</keyword>
<dbReference type="PANTHER" id="PTHR46233:SF3">
    <property type="entry name" value="HYDROXYACYLGLUTATHIONE HYDROLASE GLOC"/>
    <property type="match status" value="1"/>
</dbReference>
<dbReference type="SUPFAM" id="SSF56281">
    <property type="entry name" value="Metallo-hydrolase/oxidoreductase"/>
    <property type="match status" value="1"/>
</dbReference>
<evidence type="ECO:0000313" key="6">
    <source>
        <dbReference type="EMBL" id="CAB4696624.1"/>
    </source>
</evidence>
<feature type="domain" description="Metallo-beta-lactamase" evidence="5">
    <location>
        <begin position="12"/>
        <end position="146"/>
    </location>
</feature>
<dbReference type="InterPro" id="IPR036866">
    <property type="entry name" value="RibonucZ/Hydroxyglut_hydro"/>
</dbReference>
<dbReference type="Gene3D" id="3.60.15.10">
    <property type="entry name" value="Ribonuclease Z/Hydroxyacylglutathione hydrolase-like"/>
    <property type="match status" value="2"/>
</dbReference>
<dbReference type="GO" id="GO:0016787">
    <property type="term" value="F:hydrolase activity"/>
    <property type="evidence" value="ECO:0007669"/>
    <property type="project" value="UniProtKB-KW"/>
</dbReference>
<dbReference type="AlphaFoldDB" id="A0A6J6PK41"/>
<evidence type="ECO:0000259" key="5">
    <source>
        <dbReference type="SMART" id="SM00849"/>
    </source>
</evidence>